<name>A0A7W4IKC7_9PROT</name>
<sequence>MRSNAIHREPGAQVKRGTYDFTPAWLLSMRTSLTRYQHRRSGKMPDYGTRSINGRKVRHIVPLGTHCLTAGILRAAELRRYALPFDWIFSTPGMILHVLETDFRDFMPPAGQAHPTYRDRFGLSDMFPHADLTSASTRESFARRIARFRGIMAAHEATLFVMISRPSNPIGWHFEPLTDLLERECPNAELLAVQLQSPRLAGESVGMELVQRRGRSRLYDFRPASDESALGYFPDVLDELLILRLIYQYHFDLTDVQ</sequence>
<evidence type="ECO:0000313" key="2">
    <source>
        <dbReference type="EMBL" id="MBB2193738.1"/>
    </source>
</evidence>
<protein>
    <recommendedName>
        <fullName evidence="5">Papain-like cysteine peptidase</fullName>
    </recommendedName>
</protein>
<dbReference type="RefSeq" id="WP_182973698.1">
    <property type="nucleotide sequence ID" value="NZ_JABEQN010000008.1"/>
</dbReference>
<reference evidence="3 4" key="1">
    <citation type="submission" date="2020-04" db="EMBL/GenBank/DDBJ databases">
        <title>Description of novel Gluconacetobacter.</title>
        <authorList>
            <person name="Sombolestani A."/>
        </authorList>
    </citation>
    <scope>NUCLEOTIDE SEQUENCE [LARGE SCALE GENOMIC DNA]</scope>
    <source>
        <strain evidence="2 3">LMG 1728</strain>
        <strain evidence="1 4">LMG 1731</strain>
    </source>
</reference>
<dbReference type="InterPro" id="IPR014903">
    <property type="entry name" value="DUF1796"/>
</dbReference>
<proteinExistence type="predicted"/>
<dbReference type="Pfam" id="PF08795">
    <property type="entry name" value="DUF1796"/>
    <property type="match status" value="1"/>
</dbReference>
<evidence type="ECO:0000313" key="3">
    <source>
        <dbReference type="Proteomes" id="UP000540490"/>
    </source>
</evidence>
<dbReference type="EMBL" id="JABEQN010000008">
    <property type="protein sequence ID" value="MBB2193738.1"/>
    <property type="molecule type" value="Genomic_DNA"/>
</dbReference>
<dbReference type="EMBL" id="JABEQO010000008">
    <property type="protein sequence ID" value="MBB2164495.1"/>
    <property type="molecule type" value="Genomic_DNA"/>
</dbReference>
<dbReference type="Proteomes" id="UP000561077">
    <property type="component" value="Unassembled WGS sequence"/>
</dbReference>
<dbReference type="AlphaFoldDB" id="A0A7W4IKC7"/>
<gene>
    <name evidence="2" type="ORF">HLH25_08790</name>
    <name evidence="1" type="ORF">HLH26_08065</name>
</gene>
<comment type="caution">
    <text evidence="1">The sequence shown here is derived from an EMBL/GenBank/DDBJ whole genome shotgun (WGS) entry which is preliminary data.</text>
</comment>
<organism evidence="1 4">
    <name type="scientific">Gluconacetobacter dulcium</name>
    <dbReference type="NCBI Taxonomy" id="2729096"/>
    <lineage>
        <taxon>Bacteria</taxon>
        <taxon>Pseudomonadati</taxon>
        <taxon>Pseudomonadota</taxon>
        <taxon>Alphaproteobacteria</taxon>
        <taxon>Acetobacterales</taxon>
        <taxon>Acetobacteraceae</taxon>
        <taxon>Gluconacetobacter</taxon>
    </lineage>
</organism>
<evidence type="ECO:0008006" key="5">
    <source>
        <dbReference type="Google" id="ProtNLM"/>
    </source>
</evidence>
<keyword evidence="3" id="KW-1185">Reference proteome</keyword>
<evidence type="ECO:0000313" key="1">
    <source>
        <dbReference type="EMBL" id="MBB2164495.1"/>
    </source>
</evidence>
<evidence type="ECO:0000313" key="4">
    <source>
        <dbReference type="Proteomes" id="UP000561077"/>
    </source>
</evidence>
<accession>A0A7W4IKC7</accession>
<dbReference type="Proteomes" id="UP000540490">
    <property type="component" value="Unassembled WGS sequence"/>
</dbReference>